<dbReference type="PROSITE" id="PS50173">
    <property type="entry name" value="UMUC"/>
    <property type="match status" value="1"/>
</dbReference>
<evidence type="ECO:0000259" key="4">
    <source>
        <dbReference type="PROSITE" id="PS50173"/>
    </source>
</evidence>
<dbReference type="PANTHER" id="PTHR11076">
    <property type="entry name" value="DNA REPAIR POLYMERASE UMUC / TRANSFERASE FAMILY MEMBER"/>
    <property type="match status" value="1"/>
</dbReference>
<name>A0A095SWM2_9FLAO</name>
<dbReference type="GO" id="GO:0006281">
    <property type="term" value="P:DNA repair"/>
    <property type="evidence" value="ECO:0007669"/>
    <property type="project" value="InterPro"/>
</dbReference>
<dbReference type="GO" id="GO:0003684">
    <property type="term" value="F:damaged DNA binding"/>
    <property type="evidence" value="ECO:0007669"/>
    <property type="project" value="InterPro"/>
</dbReference>
<keyword evidence="3" id="KW-0742">SOS response</keyword>
<keyword evidence="2" id="KW-0741">SOS mutagenesis</keyword>
<dbReference type="RefSeq" id="WP_035125019.1">
    <property type="nucleotide sequence ID" value="NZ_JRHH01000002.1"/>
</dbReference>
<evidence type="ECO:0000256" key="3">
    <source>
        <dbReference type="ARBA" id="ARBA00023236"/>
    </source>
</evidence>
<gene>
    <name evidence="5" type="ORF">LG45_05370</name>
</gene>
<dbReference type="Proteomes" id="UP000029554">
    <property type="component" value="Unassembled WGS sequence"/>
</dbReference>
<dbReference type="InterPro" id="IPR043502">
    <property type="entry name" value="DNA/RNA_pol_sf"/>
</dbReference>
<dbReference type="Pfam" id="PF11799">
    <property type="entry name" value="IMS_C"/>
    <property type="match status" value="1"/>
</dbReference>
<dbReference type="CDD" id="cd01700">
    <property type="entry name" value="PolY_Pol_V_umuC"/>
    <property type="match status" value="1"/>
</dbReference>
<evidence type="ECO:0000256" key="2">
    <source>
        <dbReference type="ARBA" id="ARBA00023199"/>
    </source>
</evidence>
<dbReference type="PANTHER" id="PTHR11076:SF33">
    <property type="entry name" value="DNA POLYMERASE KAPPA"/>
    <property type="match status" value="1"/>
</dbReference>
<dbReference type="GO" id="GO:0042276">
    <property type="term" value="P:error-prone translesion synthesis"/>
    <property type="evidence" value="ECO:0007669"/>
    <property type="project" value="TreeGrafter"/>
</dbReference>
<dbReference type="Gene3D" id="3.30.70.270">
    <property type="match status" value="1"/>
</dbReference>
<dbReference type="InterPro" id="IPR001126">
    <property type="entry name" value="UmuC"/>
</dbReference>
<sequence>MYALVDCNNFYASCERVFQPQFIGKPVVILSNNDGCVISRSNEAKDLGIPMGAPEFKIRELLKEKNIKVFSSNYPLYGDLSNRVMKILEGFTPNVEIYSIDEAFLNFDGMSVSDYHNYGIQMKSRVQKWVGIPVCVGFAPTKALSKVANRIAKKFQDRTQGIYVIDTEEKRIKALKWTKIEDVWGIGFRLRKKMIAHNILTAYDFTKPQHEAWIRKEMGVIGMRLKYELEGKSVLDLEPIREQKKSIATTRSFPKQISEFDDLRERVATFSAVCTEKLRKQKSCCQTIIVMLVIDKHKYESQKYYFNKAVTLPYATNSTLTISNVAISMLKDLYKGNEGIKFKKAGVIVTELIDEDKKQLQLFEEENPKHLAIMKAMDFLNTKIGDRKVKLGTQNLGLTWNMNQNHLSPRFTTRFNEILEIKCH</sequence>
<dbReference type="Gene3D" id="3.30.1490.100">
    <property type="entry name" value="DNA polymerase, Y-family, little finger domain"/>
    <property type="match status" value="1"/>
</dbReference>
<dbReference type="SUPFAM" id="SSF100879">
    <property type="entry name" value="Lesion bypass DNA polymerase (Y-family), little finger domain"/>
    <property type="match status" value="1"/>
</dbReference>
<dbReference type="InterPro" id="IPR036775">
    <property type="entry name" value="DNA_pol_Y-fam_lit_finger_sf"/>
</dbReference>
<dbReference type="Gene3D" id="3.40.1170.60">
    <property type="match status" value="1"/>
</dbReference>
<evidence type="ECO:0000313" key="6">
    <source>
        <dbReference type="Proteomes" id="UP000029554"/>
    </source>
</evidence>
<keyword evidence="2" id="KW-0227">DNA damage</keyword>
<dbReference type="AlphaFoldDB" id="A0A095SWM2"/>
<dbReference type="Pfam" id="PF13438">
    <property type="entry name" value="DUF4113"/>
    <property type="match status" value="1"/>
</dbReference>
<dbReference type="GO" id="GO:0009432">
    <property type="term" value="P:SOS response"/>
    <property type="evidence" value="ECO:0007669"/>
    <property type="project" value="UniProtKB-KW"/>
</dbReference>
<dbReference type="InterPro" id="IPR050116">
    <property type="entry name" value="DNA_polymerase-Y"/>
</dbReference>
<dbReference type="SUPFAM" id="SSF56672">
    <property type="entry name" value="DNA/RNA polymerases"/>
    <property type="match status" value="1"/>
</dbReference>
<evidence type="ECO:0000256" key="1">
    <source>
        <dbReference type="ARBA" id="ARBA00010945"/>
    </source>
</evidence>
<dbReference type="eggNOG" id="COG0389">
    <property type="taxonomic scope" value="Bacteria"/>
</dbReference>
<dbReference type="STRING" id="1453498.LG45_05370"/>
<comment type="similarity">
    <text evidence="1">Belongs to the DNA polymerase type-Y family.</text>
</comment>
<dbReference type="InterPro" id="IPR025188">
    <property type="entry name" value="DUF4113"/>
</dbReference>
<proteinExistence type="inferred from homology"/>
<dbReference type="InterPro" id="IPR043128">
    <property type="entry name" value="Rev_trsase/Diguanyl_cyclase"/>
</dbReference>
<dbReference type="EMBL" id="JRHH01000002">
    <property type="protein sequence ID" value="KGD69061.1"/>
    <property type="molecule type" value="Genomic_DNA"/>
</dbReference>
<dbReference type="InterPro" id="IPR017961">
    <property type="entry name" value="DNA_pol_Y-fam_little_finger"/>
</dbReference>
<evidence type="ECO:0000313" key="5">
    <source>
        <dbReference type="EMBL" id="KGD69061.1"/>
    </source>
</evidence>
<feature type="domain" description="UmuC" evidence="4">
    <location>
        <begin position="2"/>
        <end position="187"/>
    </location>
</feature>
<dbReference type="GO" id="GO:0003887">
    <property type="term" value="F:DNA-directed DNA polymerase activity"/>
    <property type="evidence" value="ECO:0007669"/>
    <property type="project" value="UniProtKB-KW"/>
</dbReference>
<organism evidence="5 6">
    <name type="scientific">Flavobacterium aquatile LMG 4008 = ATCC 11947</name>
    <dbReference type="NCBI Taxonomy" id="1453498"/>
    <lineage>
        <taxon>Bacteria</taxon>
        <taxon>Pseudomonadati</taxon>
        <taxon>Bacteroidota</taxon>
        <taxon>Flavobacteriia</taxon>
        <taxon>Flavobacteriales</taxon>
        <taxon>Flavobacteriaceae</taxon>
        <taxon>Flavobacterium</taxon>
    </lineage>
</organism>
<reference evidence="5 6" key="1">
    <citation type="submission" date="2014-09" db="EMBL/GenBank/DDBJ databases">
        <title>Whole Genome Shotgun of Flavobacterium aquatile LMG 4008.</title>
        <authorList>
            <person name="Gale A.N."/>
            <person name="Pipes S.E."/>
            <person name="Newman J.D."/>
        </authorList>
    </citation>
    <scope>NUCLEOTIDE SEQUENCE [LARGE SCALE GENOMIC DNA]</scope>
    <source>
        <strain evidence="5 6">LMG 4008</strain>
    </source>
</reference>
<dbReference type="Pfam" id="PF00817">
    <property type="entry name" value="IMS"/>
    <property type="match status" value="1"/>
</dbReference>
<comment type="caution">
    <text evidence="5">The sequence shown here is derived from an EMBL/GenBank/DDBJ whole genome shotgun (WGS) entry which is preliminary data.</text>
</comment>
<accession>A0A095SWM2</accession>
<keyword evidence="6" id="KW-1185">Reference proteome</keyword>
<dbReference type="OrthoDB" id="9808813at2"/>
<protein>
    <submittedName>
        <fullName evidence="5">SOS mutagenesis and repair protein UmuC</fullName>
    </submittedName>
</protein>